<dbReference type="GO" id="GO:0016746">
    <property type="term" value="F:acyltransferase activity"/>
    <property type="evidence" value="ECO:0007669"/>
    <property type="project" value="UniProtKB-KW"/>
</dbReference>
<comment type="caution">
    <text evidence="1">The sequence shown here is derived from an EMBL/GenBank/DDBJ whole genome shotgun (WGS) entry which is preliminary data.</text>
</comment>
<dbReference type="InterPro" id="IPR001451">
    <property type="entry name" value="Hexapep"/>
</dbReference>
<dbReference type="RefSeq" id="WP_157026978.1">
    <property type="nucleotide sequence ID" value="NZ_WQMS01000009.1"/>
</dbReference>
<dbReference type="InterPro" id="IPR011004">
    <property type="entry name" value="Trimer_LpxA-like_sf"/>
</dbReference>
<reference evidence="1 2" key="1">
    <citation type="submission" date="2019-12" db="EMBL/GenBank/DDBJ databases">
        <authorList>
            <person name="Huq M.A."/>
        </authorList>
    </citation>
    <scope>NUCLEOTIDE SEQUENCE [LARGE SCALE GENOMIC DNA]</scope>
    <source>
        <strain evidence="1 2">MAH-20</strain>
    </source>
</reference>
<gene>
    <name evidence="1" type="ORF">GON01_08690</name>
</gene>
<name>A0A6I4J0E6_9SPHN</name>
<dbReference type="PANTHER" id="PTHR23416:SF78">
    <property type="entry name" value="LIPOPOLYSACCHARIDE BIOSYNTHESIS O-ACETYL TRANSFERASE WBBJ-RELATED"/>
    <property type="match status" value="1"/>
</dbReference>
<evidence type="ECO:0000313" key="1">
    <source>
        <dbReference type="EMBL" id="MVO78009.1"/>
    </source>
</evidence>
<dbReference type="Proteomes" id="UP000441389">
    <property type="component" value="Unassembled WGS sequence"/>
</dbReference>
<organism evidence="1 2">
    <name type="scientific">Sphingomonas horti</name>
    <dbReference type="NCBI Taxonomy" id="2682842"/>
    <lineage>
        <taxon>Bacteria</taxon>
        <taxon>Pseudomonadati</taxon>
        <taxon>Pseudomonadota</taxon>
        <taxon>Alphaproteobacteria</taxon>
        <taxon>Sphingomonadales</taxon>
        <taxon>Sphingomonadaceae</taxon>
        <taxon>Sphingomonas</taxon>
    </lineage>
</organism>
<accession>A0A6I4J0E6</accession>
<proteinExistence type="predicted"/>
<dbReference type="InterPro" id="IPR051159">
    <property type="entry name" value="Hexapeptide_acetyltransf"/>
</dbReference>
<dbReference type="SUPFAM" id="SSF51161">
    <property type="entry name" value="Trimeric LpxA-like enzymes"/>
    <property type="match status" value="1"/>
</dbReference>
<keyword evidence="2" id="KW-1185">Reference proteome</keyword>
<evidence type="ECO:0000313" key="2">
    <source>
        <dbReference type="Proteomes" id="UP000441389"/>
    </source>
</evidence>
<dbReference type="AlphaFoldDB" id="A0A6I4J0E6"/>
<sequence>MIHFRIRDLISVLFYRLLAPFFGTFGRRVRIVFPLRIWGARHFHLGDDVTLQYGAYIAVLRDHERNPRLEIGQGTMVGNHAHIVCTQHVAIGTRVLIADRVFISDNGHEYRDPSRAILDQGQYRMGLVAIGDGSWIGENAVILGCRIGRNCVIGANSVVTRDIPDFCVAIGSPARIVRRYHPATDSWRPTDRSGQFADE</sequence>
<dbReference type="PANTHER" id="PTHR23416">
    <property type="entry name" value="SIALIC ACID SYNTHASE-RELATED"/>
    <property type="match status" value="1"/>
</dbReference>
<keyword evidence="1" id="KW-0808">Transferase</keyword>
<protein>
    <submittedName>
        <fullName evidence="1">Acyltransferase</fullName>
    </submittedName>
</protein>
<dbReference type="Gene3D" id="2.160.10.10">
    <property type="entry name" value="Hexapeptide repeat proteins"/>
    <property type="match status" value="1"/>
</dbReference>
<dbReference type="CDD" id="cd04647">
    <property type="entry name" value="LbH_MAT_like"/>
    <property type="match status" value="1"/>
</dbReference>
<keyword evidence="1" id="KW-0012">Acyltransferase</keyword>
<dbReference type="Pfam" id="PF00132">
    <property type="entry name" value="Hexapep"/>
    <property type="match status" value="1"/>
</dbReference>
<dbReference type="EMBL" id="WQMS01000009">
    <property type="protein sequence ID" value="MVO78009.1"/>
    <property type="molecule type" value="Genomic_DNA"/>
</dbReference>